<dbReference type="EMBL" id="JAAVJH010000004">
    <property type="protein sequence ID" value="NJR78422.1"/>
    <property type="molecule type" value="Genomic_DNA"/>
</dbReference>
<evidence type="ECO:0000313" key="11">
    <source>
        <dbReference type="Proteomes" id="UP000732399"/>
    </source>
</evidence>
<dbReference type="RefSeq" id="WP_168134248.1">
    <property type="nucleotide sequence ID" value="NZ_JAAVJH010000004.1"/>
</dbReference>
<keyword evidence="8" id="KW-0472">Membrane</keyword>
<keyword evidence="4" id="KW-0249">Electron transport</keyword>
<evidence type="ECO:0000256" key="6">
    <source>
        <dbReference type="PROSITE-ProRule" id="PRU00433"/>
    </source>
</evidence>
<evidence type="ECO:0000256" key="3">
    <source>
        <dbReference type="ARBA" id="ARBA00022723"/>
    </source>
</evidence>
<evidence type="ECO:0000256" key="4">
    <source>
        <dbReference type="ARBA" id="ARBA00022982"/>
    </source>
</evidence>
<keyword evidence="2 6" id="KW-0349">Heme</keyword>
<name>A0ABX1CRQ1_9SPHN</name>
<dbReference type="Pfam" id="PF00034">
    <property type="entry name" value="Cytochrom_C"/>
    <property type="match status" value="1"/>
</dbReference>
<evidence type="ECO:0000256" key="5">
    <source>
        <dbReference type="ARBA" id="ARBA00023004"/>
    </source>
</evidence>
<keyword evidence="8" id="KW-1133">Transmembrane helix</keyword>
<dbReference type="PRINTS" id="PR00604">
    <property type="entry name" value="CYTCHRMECIAB"/>
</dbReference>
<dbReference type="Gene3D" id="1.10.760.10">
    <property type="entry name" value="Cytochrome c-like domain"/>
    <property type="match status" value="1"/>
</dbReference>
<gene>
    <name evidence="10" type="ORF">HBH26_07285</name>
</gene>
<dbReference type="Proteomes" id="UP000732399">
    <property type="component" value="Unassembled WGS sequence"/>
</dbReference>
<feature type="region of interest" description="Disordered" evidence="7">
    <location>
        <begin position="170"/>
        <end position="238"/>
    </location>
</feature>
<dbReference type="PANTHER" id="PTHR11961">
    <property type="entry name" value="CYTOCHROME C"/>
    <property type="match status" value="1"/>
</dbReference>
<protein>
    <submittedName>
        <fullName evidence="10">Cytochrome c family protein</fullName>
    </submittedName>
</protein>
<evidence type="ECO:0000256" key="2">
    <source>
        <dbReference type="ARBA" id="ARBA00022617"/>
    </source>
</evidence>
<evidence type="ECO:0000256" key="8">
    <source>
        <dbReference type="SAM" id="Phobius"/>
    </source>
</evidence>
<dbReference type="InterPro" id="IPR002327">
    <property type="entry name" value="Cyt_c_1A/1B"/>
</dbReference>
<dbReference type="PROSITE" id="PS51257">
    <property type="entry name" value="PROKAR_LIPOPROTEIN"/>
    <property type="match status" value="1"/>
</dbReference>
<accession>A0ABX1CRQ1</accession>
<sequence length="238" mass="23378">MDDRNNTIAGWVLAGCGAALGLSIVGGMLFHGEAPEKPGYAIEAAEEAGGGEAAAVPIAALLPTADAAKGAEVFKKCAACHTINQGGANGVGPNLYGTMGEAIAQGKGGFAFSDALKAVGGTWTWDAMNAWLTSPRKFANGTKMTFAGLSNPQDRANVILYLNQQGSNLPLPPPPAAGAAPGADAGGNVAEATANVASGSDANTGDIGNLGTPASGAPSVDPAAKDDKALAVTPPAKP</sequence>
<evidence type="ECO:0000256" key="7">
    <source>
        <dbReference type="SAM" id="MobiDB-lite"/>
    </source>
</evidence>
<comment type="caution">
    <text evidence="10">The sequence shown here is derived from an EMBL/GenBank/DDBJ whole genome shotgun (WGS) entry which is preliminary data.</text>
</comment>
<organism evidence="10 11">
    <name type="scientific">Sphingomonas corticis</name>
    <dbReference type="NCBI Taxonomy" id="2722791"/>
    <lineage>
        <taxon>Bacteria</taxon>
        <taxon>Pseudomonadati</taxon>
        <taxon>Pseudomonadota</taxon>
        <taxon>Alphaproteobacteria</taxon>
        <taxon>Sphingomonadales</taxon>
        <taxon>Sphingomonadaceae</taxon>
        <taxon>Sphingomonas</taxon>
    </lineage>
</organism>
<reference evidence="10 11" key="1">
    <citation type="submission" date="2020-03" db="EMBL/GenBank/DDBJ databases">
        <authorList>
            <person name="Wang L."/>
            <person name="He N."/>
            <person name="Li Y."/>
            <person name="Fang Y."/>
            <person name="Zhang F."/>
        </authorList>
    </citation>
    <scope>NUCLEOTIDE SEQUENCE [LARGE SCALE GENOMIC DNA]</scope>
    <source>
        <strain evidence="10 11">36D10-4-7</strain>
    </source>
</reference>
<evidence type="ECO:0000256" key="1">
    <source>
        <dbReference type="ARBA" id="ARBA00022448"/>
    </source>
</evidence>
<feature type="transmembrane region" description="Helical" evidence="8">
    <location>
        <begin position="12"/>
        <end position="30"/>
    </location>
</feature>
<keyword evidence="11" id="KW-1185">Reference proteome</keyword>
<keyword evidence="3 6" id="KW-0479">Metal-binding</keyword>
<dbReference type="InterPro" id="IPR009056">
    <property type="entry name" value="Cyt_c-like_dom"/>
</dbReference>
<feature type="compositionally biased region" description="Low complexity" evidence="7">
    <location>
        <begin position="177"/>
        <end position="187"/>
    </location>
</feature>
<dbReference type="SUPFAM" id="SSF46626">
    <property type="entry name" value="Cytochrome c"/>
    <property type="match status" value="1"/>
</dbReference>
<proteinExistence type="predicted"/>
<feature type="domain" description="Cytochrome c" evidence="9">
    <location>
        <begin position="65"/>
        <end position="166"/>
    </location>
</feature>
<keyword evidence="8" id="KW-0812">Transmembrane</keyword>
<keyword evidence="1" id="KW-0813">Transport</keyword>
<keyword evidence="5 6" id="KW-0408">Iron</keyword>
<dbReference type="PROSITE" id="PS51007">
    <property type="entry name" value="CYTC"/>
    <property type="match status" value="1"/>
</dbReference>
<dbReference type="InterPro" id="IPR036909">
    <property type="entry name" value="Cyt_c-like_dom_sf"/>
</dbReference>
<evidence type="ECO:0000313" key="10">
    <source>
        <dbReference type="EMBL" id="NJR78422.1"/>
    </source>
</evidence>
<evidence type="ECO:0000259" key="9">
    <source>
        <dbReference type="PROSITE" id="PS51007"/>
    </source>
</evidence>